<reference evidence="18 19" key="1">
    <citation type="submission" date="2017-07" db="EMBL/GenBank/DDBJ databases">
        <title>Phylogenetic study on the rhizospheric bacterium Ochrobactrum sp. A44.</title>
        <authorList>
            <person name="Krzyzanowska D.M."/>
            <person name="Ossowicki A."/>
            <person name="Rajewska M."/>
            <person name="Maciag T."/>
            <person name="Kaczynski Z."/>
            <person name="Czerwicka M."/>
            <person name="Jafra S."/>
        </authorList>
    </citation>
    <scope>NUCLEOTIDE SEQUENCE [LARGE SCALE GENOMIC DNA]</scope>
    <source>
        <strain evidence="18 19">OgA9a</strain>
    </source>
</reference>
<evidence type="ECO:0000256" key="11">
    <source>
        <dbReference type="ARBA" id="ARBA00023098"/>
    </source>
</evidence>
<evidence type="ECO:0000256" key="2">
    <source>
        <dbReference type="ARBA" id="ARBA00004613"/>
    </source>
</evidence>
<evidence type="ECO:0000313" key="19">
    <source>
        <dbReference type="Proteomes" id="UP000216478"/>
    </source>
</evidence>
<dbReference type="InterPro" id="IPR025202">
    <property type="entry name" value="PLD-like_dom"/>
</dbReference>
<dbReference type="EMBL" id="NNRL01000169">
    <property type="protein sequence ID" value="OYR07545.1"/>
    <property type="molecule type" value="Genomic_DNA"/>
</dbReference>
<keyword evidence="11" id="KW-0443">Lipid metabolism</keyword>
<dbReference type="Gene3D" id="3.30.870.10">
    <property type="entry name" value="Endonuclease Chain A"/>
    <property type="match status" value="2"/>
</dbReference>
<gene>
    <name evidence="18" type="ORF">CEV33_3707</name>
</gene>
<accession>A0A256EY74</accession>
<keyword evidence="19" id="KW-1185">Reference proteome</keyword>
<keyword evidence="8 16" id="KW-0812">Transmembrane</keyword>
<evidence type="ECO:0000256" key="12">
    <source>
        <dbReference type="ARBA" id="ARBA00023136"/>
    </source>
</evidence>
<evidence type="ECO:0000256" key="9">
    <source>
        <dbReference type="ARBA" id="ARBA00022737"/>
    </source>
</evidence>
<keyword evidence="9" id="KW-0677">Repeat</keyword>
<dbReference type="GO" id="GO:0005576">
    <property type="term" value="C:extracellular region"/>
    <property type="evidence" value="ECO:0007669"/>
    <property type="project" value="UniProtKB-SubCell"/>
</dbReference>
<evidence type="ECO:0000256" key="13">
    <source>
        <dbReference type="ARBA" id="ARBA00023209"/>
    </source>
</evidence>
<evidence type="ECO:0000256" key="1">
    <source>
        <dbReference type="ARBA" id="ARBA00003145"/>
    </source>
</evidence>
<dbReference type="SUPFAM" id="SSF56024">
    <property type="entry name" value="Phospholipase D/nuclease"/>
    <property type="match status" value="2"/>
</dbReference>
<dbReference type="GO" id="GO:0032049">
    <property type="term" value="P:cardiolipin biosynthetic process"/>
    <property type="evidence" value="ECO:0007669"/>
    <property type="project" value="UniProtKB-UniRule"/>
</dbReference>
<evidence type="ECO:0000259" key="17">
    <source>
        <dbReference type="PROSITE" id="PS50035"/>
    </source>
</evidence>
<proteinExistence type="predicted"/>
<dbReference type="InterPro" id="IPR001736">
    <property type="entry name" value="PLipase_D/transphosphatidylase"/>
</dbReference>
<evidence type="ECO:0000256" key="5">
    <source>
        <dbReference type="ARBA" id="ARBA00022516"/>
    </source>
</evidence>
<evidence type="ECO:0000256" key="10">
    <source>
        <dbReference type="ARBA" id="ARBA00022989"/>
    </source>
</evidence>
<feature type="domain" description="PLD phosphodiesterase" evidence="17">
    <location>
        <begin position="221"/>
        <end position="248"/>
    </location>
</feature>
<evidence type="ECO:0000256" key="3">
    <source>
        <dbReference type="ARBA" id="ARBA00004651"/>
    </source>
</evidence>
<dbReference type="GO" id="GO:0005886">
    <property type="term" value="C:plasma membrane"/>
    <property type="evidence" value="ECO:0007669"/>
    <property type="project" value="UniProtKB-SubCell"/>
</dbReference>
<evidence type="ECO:0000256" key="4">
    <source>
        <dbReference type="ARBA" id="ARBA00022475"/>
    </source>
</evidence>
<dbReference type="Pfam" id="PF13091">
    <property type="entry name" value="PLDc_2"/>
    <property type="match status" value="2"/>
</dbReference>
<comment type="subcellular location">
    <subcellularLocation>
        <location evidence="3">Cell membrane</location>
        <topology evidence="3">Multi-pass membrane protein</topology>
    </subcellularLocation>
    <subcellularLocation>
        <location evidence="2">Secreted</location>
    </subcellularLocation>
</comment>
<dbReference type="CDD" id="cd09152">
    <property type="entry name" value="PLDc_EcCLS_like_1"/>
    <property type="match status" value="1"/>
</dbReference>
<evidence type="ECO:0000256" key="8">
    <source>
        <dbReference type="ARBA" id="ARBA00022692"/>
    </source>
</evidence>
<keyword evidence="10 16" id="KW-1133">Transmembrane helix</keyword>
<dbReference type="PROSITE" id="PS50035">
    <property type="entry name" value="PLD"/>
    <property type="match status" value="2"/>
</dbReference>
<dbReference type="PANTHER" id="PTHR21248">
    <property type="entry name" value="CARDIOLIPIN SYNTHASE"/>
    <property type="match status" value="1"/>
</dbReference>
<evidence type="ECO:0000256" key="6">
    <source>
        <dbReference type="ARBA" id="ARBA00022525"/>
    </source>
</evidence>
<dbReference type="EC" id="2.7.8.-" evidence="15"/>
<evidence type="ECO:0000256" key="14">
    <source>
        <dbReference type="ARBA" id="ARBA00023264"/>
    </source>
</evidence>
<evidence type="ECO:0000256" key="15">
    <source>
        <dbReference type="NCBIfam" id="TIGR04265"/>
    </source>
</evidence>
<dbReference type="InterPro" id="IPR027379">
    <property type="entry name" value="CLS_N"/>
</dbReference>
<keyword evidence="5" id="KW-0444">Lipid biosynthesis</keyword>
<evidence type="ECO:0000313" key="18">
    <source>
        <dbReference type="EMBL" id="OYR07545.1"/>
    </source>
</evidence>
<keyword evidence="7 18" id="KW-0808">Transferase</keyword>
<keyword evidence="14" id="KW-1208">Phospholipid metabolism</keyword>
<name>A0A256EY74_9HYPH</name>
<dbReference type="SMART" id="SM00155">
    <property type="entry name" value="PLDc"/>
    <property type="match status" value="2"/>
</dbReference>
<dbReference type="Proteomes" id="UP000216478">
    <property type="component" value="Unassembled WGS sequence"/>
</dbReference>
<comment type="caution">
    <text evidence="18">The sequence shown here is derived from an EMBL/GenBank/DDBJ whole genome shotgun (WGS) entry which is preliminary data.</text>
</comment>
<dbReference type="AlphaFoldDB" id="A0A256EY74"/>
<dbReference type="GO" id="GO:0008808">
    <property type="term" value="F:cardiolipin synthase activity"/>
    <property type="evidence" value="ECO:0007669"/>
    <property type="project" value="UniProtKB-UniRule"/>
</dbReference>
<keyword evidence="13" id="KW-0594">Phospholipid biosynthesis</keyword>
<feature type="transmembrane region" description="Helical" evidence="16">
    <location>
        <begin position="30"/>
        <end position="52"/>
    </location>
</feature>
<dbReference type="OrthoDB" id="9762009at2"/>
<keyword evidence="4" id="KW-1003">Cell membrane</keyword>
<keyword evidence="12 16" id="KW-0472">Membrane</keyword>
<dbReference type="InterPro" id="IPR022924">
    <property type="entry name" value="Cardiolipin_synthase"/>
</dbReference>
<evidence type="ECO:0000256" key="7">
    <source>
        <dbReference type="ARBA" id="ARBA00022679"/>
    </source>
</evidence>
<organism evidence="18 19">
    <name type="scientific">Brucella grignonensis</name>
    <dbReference type="NCBI Taxonomy" id="94627"/>
    <lineage>
        <taxon>Bacteria</taxon>
        <taxon>Pseudomonadati</taxon>
        <taxon>Pseudomonadota</taxon>
        <taxon>Alphaproteobacteria</taxon>
        <taxon>Hyphomicrobiales</taxon>
        <taxon>Brucellaceae</taxon>
        <taxon>Brucella/Ochrobactrum group</taxon>
        <taxon>Brucella</taxon>
    </lineage>
</organism>
<keyword evidence="6" id="KW-0964">Secreted</keyword>
<sequence length="486" mass="53757">MLTTFNLILFIIHLLTVARAITRPNREPSARVAWVAIIMLLPLLGVIAYLMLGETSIGKRRMRRLKAAEERTAKPEASVPLTETVPSEATLQFGFCQSINGLAPIEGNRITLVGCPGASVHQPTLDSDSAITSLVRDIEQATEHVHICFYIWLDDDNGGKVVDAVIAAAQRGVRCRIMVDALGSRAFIKSIRWQQMHKAGVILVAALNDIPRLGHLAVGRLDLRNHRKLVVIDNRIAYCGSQNCADPAFRIKASYAPWVDMFLRCEGPISRQAQYLFLCNWIAETGEPLEELAVAKPLPERFERGTIAQMYGTGPSTPGNAMSGSFTGAIYSANKELLITTPYFVPDEAVMHALCAAPRRGVKTTIIFPECNDSWLVKYASRSCYPALLSSGVNIYEYPLGLLHTKSITMDGKMALVGSANMDRRSMQLNFENNLLIADARVTKAIRTRQEGYLSVSNPVTQKSVEDWPFHQRLMQNTISMMAPIL</sequence>
<dbReference type="RefSeq" id="WP_094542695.1">
    <property type="nucleotide sequence ID" value="NZ_JBHEER010000008.1"/>
</dbReference>
<dbReference type="PANTHER" id="PTHR21248:SF22">
    <property type="entry name" value="PHOSPHOLIPASE D"/>
    <property type="match status" value="1"/>
</dbReference>
<feature type="domain" description="PLD phosphodiesterase" evidence="17">
    <location>
        <begin position="399"/>
        <end position="426"/>
    </location>
</feature>
<comment type="function">
    <text evidence="1">Could be a virulence factor.</text>
</comment>
<dbReference type="Pfam" id="PF13396">
    <property type="entry name" value="PLDc_N"/>
    <property type="match status" value="1"/>
</dbReference>
<evidence type="ECO:0000256" key="16">
    <source>
        <dbReference type="SAM" id="Phobius"/>
    </source>
</evidence>
<protein>
    <recommendedName>
        <fullName evidence="15">Cardiolipin synthase</fullName>
        <ecNumber evidence="15">2.7.8.-</ecNumber>
    </recommendedName>
</protein>
<dbReference type="NCBIfam" id="TIGR04265">
    <property type="entry name" value="bac_cardiolipin"/>
    <property type="match status" value="1"/>
</dbReference>